<accession>A0A6B9ZP53</accession>
<dbReference type="AlphaFoldDB" id="A0A6B9ZP53"/>
<keyword evidence="3" id="KW-1185">Reference proteome</keyword>
<proteinExistence type="predicted"/>
<keyword evidence="1" id="KW-0472">Membrane</keyword>
<name>A0A6B9ZP53_9BACT</name>
<evidence type="ECO:0000313" key="3">
    <source>
        <dbReference type="Proteomes" id="UP000476411"/>
    </source>
</evidence>
<reference evidence="2 3" key="1">
    <citation type="submission" date="2020-01" db="EMBL/GenBank/DDBJ databases">
        <title>Complete genome sequence of Chitinophaga sp. H33E-04 isolated from quinoa roots.</title>
        <authorList>
            <person name="Weon H.-Y."/>
            <person name="Lee S.A."/>
        </authorList>
    </citation>
    <scope>NUCLEOTIDE SEQUENCE [LARGE SCALE GENOMIC DNA]</scope>
    <source>
        <strain evidence="2 3">H33E-04</strain>
    </source>
</reference>
<gene>
    <name evidence="2" type="ORF">GWR21_30560</name>
</gene>
<dbReference type="EMBL" id="CP048113">
    <property type="protein sequence ID" value="QHS63767.1"/>
    <property type="molecule type" value="Genomic_DNA"/>
</dbReference>
<evidence type="ECO:0000256" key="1">
    <source>
        <dbReference type="SAM" id="Phobius"/>
    </source>
</evidence>
<dbReference type="Proteomes" id="UP000476411">
    <property type="component" value="Chromosome"/>
</dbReference>
<dbReference type="KEGG" id="chih:GWR21_30560"/>
<keyword evidence="1" id="KW-0812">Transmembrane</keyword>
<sequence length="170" mass="18837">MSELKTKYEVRSHEVQEVMNKPPHFIVNWGNTLIVLIIAAALILMNRIQLQTKEQLLAAFVSRRSQHDSQLLVFSLNITPQHSLQRGNQASVTILGNNAVSAGSLAATIDSLWTAGNATLLSLKVAGSGEDLRLHNNRLLHPSEGMQVSIDVTTAKEKVFVSMFRKLIKR</sequence>
<evidence type="ECO:0000313" key="2">
    <source>
        <dbReference type="EMBL" id="QHS63767.1"/>
    </source>
</evidence>
<dbReference type="RefSeq" id="WP_162335483.1">
    <property type="nucleotide sequence ID" value="NZ_CP048113.1"/>
</dbReference>
<feature type="transmembrane region" description="Helical" evidence="1">
    <location>
        <begin position="26"/>
        <end position="45"/>
    </location>
</feature>
<keyword evidence="1" id="KW-1133">Transmembrane helix</keyword>
<protein>
    <submittedName>
        <fullName evidence="2">Uncharacterized protein</fullName>
    </submittedName>
</protein>
<organism evidence="2 3">
    <name type="scientific">Chitinophaga agri</name>
    <dbReference type="NCBI Taxonomy" id="2703787"/>
    <lineage>
        <taxon>Bacteria</taxon>
        <taxon>Pseudomonadati</taxon>
        <taxon>Bacteroidota</taxon>
        <taxon>Chitinophagia</taxon>
        <taxon>Chitinophagales</taxon>
        <taxon>Chitinophagaceae</taxon>
        <taxon>Chitinophaga</taxon>
    </lineage>
</organism>